<protein>
    <submittedName>
        <fullName evidence="2">Uncharacterized protein</fullName>
    </submittedName>
</protein>
<accession>A0A0D3FQN5</accession>
<evidence type="ECO:0000256" key="1">
    <source>
        <dbReference type="SAM" id="MobiDB-lite"/>
    </source>
</evidence>
<feature type="compositionally biased region" description="Polar residues" evidence="1">
    <location>
        <begin position="50"/>
        <end position="68"/>
    </location>
</feature>
<proteinExistence type="predicted"/>
<name>A0A0D3FQN5_9ORYZ</name>
<dbReference type="Proteomes" id="UP000026960">
    <property type="component" value="Chromosome 3"/>
</dbReference>
<dbReference type="PaxDb" id="65489-OBART03G38880.1"/>
<dbReference type="AlphaFoldDB" id="A0A0D3FQN5"/>
<feature type="region of interest" description="Disordered" evidence="1">
    <location>
        <begin position="1"/>
        <end position="85"/>
    </location>
</feature>
<keyword evidence="3" id="KW-1185">Reference proteome</keyword>
<dbReference type="EnsemblPlants" id="OBART03G38880.1">
    <property type="protein sequence ID" value="OBART03G38880.1"/>
    <property type="gene ID" value="OBART03G38880"/>
</dbReference>
<feature type="compositionally biased region" description="Basic and acidic residues" evidence="1">
    <location>
        <begin position="1"/>
        <end position="13"/>
    </location>
</feature>
<dbReference type="Gramene" id="OBART03G38880.1">
    <property type="protein sequence ID" value="OBART03G38880.1"/>
    <property type="gene ID" value="OBART03G38880"/>
</dbReference>
<reference evidence="2" key="1">
    <citation type="journal article" date="2009" name="Rice">
        <title>De Novo Next Generation Sequencing of Plant Genomes.</title>
        <authorList>
            <person name="Rounsley S."/>
            <person name="Marri P.R."/>
            <person name="Yu Y."/>
            <person name="He R."/>
            <person name="Sisneros N."/>
            <person name="Goicoechea J.L."/>
            <person name="Lee S.J."/>
            <person name="Angelova A."/>
            <person name="Kudrna D."/>
            <person name="Luo M."/>
            <person name="Affourtit J."/>
            <person name="Desany B."/>
            <person name="Knight J."/>
            <person name="Niazi F."/>
            <person name="Egholm M."/>
            <person name="Wing R.A."/>
        </authorList>
    </citation>
    <scope>NUCLEOTIDE SEQUENCE [LARGE SCALE GENOMIC DNA]</scope>
    <source>
        <strain evidence="2">cv. IRGC 105608</strain>
    </source>
</reference>
<dbReference type="HOGENOM" id="CLU_2112617_0_0_1"/>
<evidence type="ECO:0000313" key="3">
    <source>
        <dbReference type="Proteomes" id="UP000026960"/>
    </source>
</evidence>
<sequence>MHRSSPDHGEKRSLFRSQHSTQEELVESEGWPSCRSSPGRRPGERATANLFLSSPPSCCHSSGRQQSRGRNDDDGGAPYLLSRARRPRAVDSLLRGQDSLSIFRAKDYHVTIEFY</sequence>
<evidence type="ECO:0000313" key="2">
    <source>
        <dbReference type="EnsemblPlants" id="OBART03G38880.1"/>
    </source>
</evidence>
<organism evidence="2">
    <name type="scientific">Oryza barthii</name>
    <dbReference type="NCBI Taxonomy" id="65489"/>
    <lineage>
        <taxon>Eukaryota</taxon>
        <taxon>Viridiplantae</taxon>
        <taxon>Streptophyta</taxon>
        <taxon>Embryophyta</taxon>
        <taxon>Tracheophyta</taxon>
        <taxon>Spermatophyta</taxon>
        <taxon>Magnoliopsida</taxon>
        <taxon>Liliopsida</taxon>
        <taxon>Poales</taxon>
        <taxon>Poaceae</taxon>
        <taxon>BOP clade</taxon>
        <taxon>Oryzoideae</taxon>
        <taxon>Oryzeae</taxon>
        <taxon>Oryzinae</taxon>
        <taxon>Oryza</taxon>
    </lineage>
</organism>
<reference evidence="2" key="2">
    <citation type="submission" date="2015-03" db="UniProtKB">
        <authorList>
            <consortium name="EnsemblPlants"/>
        </authorList>
    </citation>
    <scope>IDENTIFICATION</scope>
</reference>